<accession>A0ABY7XH65</accession>
<keyword evidence="1" id="KW-0614">Plasmid</keyword>
<evidence type="ECO:0000313" key="2">
    <source>
        <dbReference type="Proteomes" id="UP001221519"/>
    </source>
</evidence>
<evidence type="ECO:0000313" key="1">
    <source>
        <dbReference type="EMBL" id="WDI05182.1"/>
    </source>
</evidence>
<sequence length="121" mass="14196">MTVSNLDLDYFLHDLIDEYLNHGLTSHDGATVITVDPIHKYFEEVVNKLIPFIEYDIIDRLDYIVLTRKDNGDDEIVIFEKRNMFRAFPDSPAKFNYKLLSVPIYRYEISTVTVDIGEMDE</sequence>
<dbReference type="Proteomes" id="UP001221519">
    <property type="component" value="Plasmid unnamed1"/>
</dbReference>
<reference evidence="1 2" key="1">
    <citation type="submission" date="2023-02" db="EMBL/GenBank/DDBJ databases">
        <title>Pathogen: clinical or host-associated sample.</title>
        <authorList>
            <person name="Hergert J."/>
            <person name="Casey R."/>
            <person name="Wagner J."/>
            <person name="Young E.L."/>
            <person name="Oakeson K.F."/>
        </authorList>
    </citation>
    <scope>NUCLEOTIDE SEQUENCE [LARGE SCALE GENOMIC DNA]</scope>
    <source>
        <strain evidence="1 2">2022CK-00829</strain>
        <plasmid evidence="1 2">unnamed1</plasmid>
    </source>
</reference>
<organism evidence="1 2">
    <name type="scientific">Paenibacillus urinalis</name>
    <dbReference type="NCBI Taxonomy" id="521520"/>
    <lineage>
        <taxon>Bacteria</taxon>
        <taxon>Bacillati</taxon>
        <taxon>Bacillota</taxon>
        <taxon>Bacilli</taxon>
        <taxon>Bacillales</taxon>
        <taxon>Paenibacillaceae</taxon>
        <taxon>Paenibacillus</taxon>
    </lineage>
</organism>
<name>A0ABY7XH65_9BACL</name>
<protein>
    <submittedName>
        <fullName evidence="1">Uncharacterized protein</fullName>
    </submittedName>
</protein>
<dbReference type="RefSeq" id="WP_047913047.1">
    <property type="nucleotide sequence ID" value="NZ_CP118109.1"/>
</dbReference>
<proteinExistence type="predicted"/>
<keyword evidence="2" id="KW-1185">Reference proteome</keyword>
<geneLocation type="plasmid" evidence="1 2">
    <name>unnamed1</name>
</geneLocation>
<dbReference type="EMBL" id="CP118109">
    <property type="protein sequence ID" value="WDI05182.1"/>
    <property type="molecule type" value="Genomic_DNA"/>
</dbReference>
<gene>
    <name evidence="1" type="ORF">PUW25_25575</name>
</gene>